<keyword evidence="2 3" id="KW-0067">ATP-binding</keyword>
<keyword evidence="1 3" id="KW-0547">Nucleotide-binding</keyword>
<dbReference type="GO" id="GO:0005524">
    <property type="term" value="F:ATP binding"/>
    <property type="evidence" value="ECO:0007669"/>
    <property type="project" value="UniProtKB-UniRule"/>
</dbReference>
<dbReference type="NCBIfam" id="TIGR00125">
    <property type="entry name" value="cyt_tran_rel"/>
    <property type="match status" value="1"/>
</dbReference>
<keyword evidence="3" id="KW-0436">Ligase</keyword>
<dbReference type="Gene3D" id="3.40.50.620">
    <property type="entry name" value="HUPs"/>
    <property type="match status" value="1"/>
</dbReference>
<dbReference type="GO" id="GO:0016829">
    <property type="term" value="F:lyase activity"/>
    <property type="evidence" value="ECO:0007669"/>
    <property type="project" value="UniProtKB-KW"/>
</dbReference>
<dbReference type="InterPro" id="IPR004821">
    <property type="entry name" value="Cyt_trans-like"/>
</dbReference>
<evidence type="ECO:0000313" key="6">
    <source>
        <dbReference type="Proteomes" id="UP000032552"/>
    </source>
</evidence>
<feature type="domain" description="N-acetyltransferase" evidence="4">
    <location>
        <begin position="1"/>
        <end position="137"/>
    </location>
</feature>
<evidence type="ECO:0000259" key="4">
    <source>
        <dbReference type="PROSITE" id="PS51186"/>
    </source>
</evidence>
<dbReference type="EC" id="6.2.1.22" evidence="3"/>
<comment type="catalytic activity">
    <reaction evidence="3">
        <text>holo-[citrate lyase ACP] + acetate + ATP = acetyl-[citrate lyase ACP] + AMP + diphosphate</text>
        <dbReference type="Rhea" id="RHEA:23788"/>
        <dbReference type="Rhea" id="RHEA-COMP:10158"/>
        <dbReference type="Rhea" id="RHEA-COMP:13710"/>
        <dbReference type="ChEBI" id="CHEBI:30089"/>
        <dbReference type="ChEBI" id="CHEBI:30616"/>
        <dbReference type="ChEBI" id="CHEBI:33019"/>
        <dbReference type="ChEBI" id="CHEBI:82683"/>
        <dbReference type="ChEBI" id="CHEBI:137976"/>
        <dbReference type="ChEBI" id="CHEBI:456215"/>
        <dbReference type="EC" id="6.2.1.22"/>
    </reaction>
</comment>
<dbReference type="EMBL" id="BAYM01000029">
    <property type="protein sequence ID" value="GAN35830.1"/>
    <property type="molecule type" value="Genomic_DNA"/>
</dbReference>
<dbReference type="InterPro" id="IPR005216">
    <property type="entry name" value="Citrate_lyase_ligase"/>
</dbReference>
<name>A0A0C9NVA6_LACPA</name>
<evidence type="ECO:0000256" key="3">
    <source>
        <dbReference type="PIRNR" id="PIRNR005751"/>
    </source>
</evidence>
<dbReference type="Gene3D" id="3.40.630.30">
    <property type="match status" value="1"/>
</dbReference>
<sequence>MATLKRIWLALNPQEAAAWQALLMTAGLAADRQVDYTVGIFEGETLLATGSLSGNIIKEVAVTPATQHENLLAQVIQALLDRLDDDGVTHSFVYTKPTTVKFFLSLGFKQLAATDAVVLLERGYPNLTDYVASLEKQRRPEKPAAAIVMNANPITRGHAYLIETAAKTNPVVYVFVLSAERSLFTADERLALVRKVAARWPNVVVLPTNDYMVSNTTFPSYFLKERADADVAAVQARLDAALFKQAIAPVLGITRRYVGEEPLSPVTAIYNRELAATFGSAIELIVVPRLMIDGDVVSATRVRAAMAQQDWKTVQQLVYPEVYQEIKERSTHGN</sequence>
<dbReference type="Pfam" id="PF08218">
    <property type="entry name" value="Citrate_ly_lig"/>
    <property type="match status" value="1"/>
</dbReference>
<dbReference type="SUPFAM" id="SSF52374">
    <property type="entry name" value="Nucleotidylyl transferase"/>
    <property type="match status" value="1"/>
</dbReference>
<accession>A0A0C9NVA6</accession>
<dbReference type="SUPFAM" id="SSF55729">
    <property type="entry name" value="Acyl-CoA N-acyltransferases (Nat)"/>
    <property type="match status" value="1"/>
</dbReference>
<proteinExistence type="predicted"/>
<dbReference type="GO" id="GO:0016747">
    <property type="term" value="F:acyltransferase activity, transferring groups other than amino-acyl groups"/>
    <property type="evidence" value="ECO:0007669"/>
    <property type="project" value="InterPro"/>
</dbReference>
<protein>
    <recommendedName>
        <fullName evidence="3">[Citrate [pro-3S]-lyase] ligase</fullName>
        <ecNumber evidence="3">6.2.1.22</ecNumber>
    </recommendedName>
</protein>
<dbReference type="Proteomes" id="UP000032552">
    <property type="component" value="Unassembled WGS sequence"/>
</dbReference>
<evidence type="ECO:0000313" key="5">
    <source>
        <dbReference type="EMBL" id="GAN35830.1"/>
    </source>
</evidence>
<keyword evidence="5" id="KW-0456">Lyase</keyword>
<dbReference type="SMART" id="SM00764">
    <property type="entry name" value="Citrate_ly_lig"/>
    <property type="match status" value="1"/>
</dbReference>
<dbReference type="PANTHER" id="PTHR40599:SF1">
    <property type="entry name" value="[CITRATE [PRO-3S]-LYASE] LIGASE"/>
    <property type="match status" value="1"/>
</dbReference>
<gene>
    <name evidence="5" type="ORF">LC0644_0419</name>
</gene>
<dbReference type="PROSITE" id="PS51186">
    <property type="entry name" value="GNAT"/>
    <property type="match status" value="1"/>
</dbReference>
<dbReference type="PIRSF" id="PIRSF005751">
    <property type="entry name" value="Acet_citr_lig"/>
    <property type="match status" value="1"/>
</dbReference>
<dbReference type="InterPro" id="IPR014729">
    <property type="entry name" value="Rossmann-like_a/b/a_fold"/>
</dbReference>
<organism evidence="5 6">
    <name type="scientific">Lacticaseibacillus paracasei NRIC 0644</name>
    <dbReference type="NCBI Taxonomy" id="1435038"/>
    <lineage>
        <taxon>Bacteria</taxon>
        <taxon>Bacillati</taxon>
        <taxon>Bacillota</taxon>
        <taxon>Bacilli</taxon>
        <taxon>Lactobacillales</taxon>
        <taxon>Lactobacillaceae</taxon>
        <taxon>Lacticaseibacillus</taxon>
    </lineage>
</organism>
<dbReference type="InterPro" id="IPR000182">
    <property type="entry name" value="GNAT_dom"/>
</dbReference>
<dbReference type="PANTHER" id="PTHR40599">
    <property type="entry name" value="[CITRATE [PRO-3S]-LYASE] LIGASE"/>
    <property type="match status" value="1"/>
</dbReference>
<dbReference type="RefSeq" id="WP_045625641.1">
    <property type="nucleotide sequence ID" value="NZ_BAYM01000029.1"/>
</dbReference>
<dbReference type="InterPro" id="IPR013166">
    <property type="entry name" value="Citrate_lyase_ligase_C"/>
</dbReference>
<comment type="caution">
    <text evidence="5">The sequence shown here is derived from an EMBL/GenBank/DDBJ whole genome shotgun (WGS) entry which is preliminary data.</text>
</comment>
<reference evidence="6" key="1">
    <citation type="submission" date="2014-05" db="EMBL/GenBank/DDBJ databases">
        <title>Whole genome sequencing of Lactobacillus casei NRIC0644.</title>
        <authorList>
            <person name="Atarashi H."/>
            <person name="Yoshida Y."/>
            <person name="Fujimura S."/>
            <person name="Tanaka N."/>
            <person name="Shiwa Y."/>
            <person name="Yoshikawa H."/>
            <person name="Okada S."/>
            <person name="Nakagawa J."/>
        </authorList>
    </citation>
    <scope>NUCLEOTIDE SEQUENCE [LARGE SCALE GENOMIC DNA]</scope>
    <source>
        <strain evidence="6">NRIC0644</strain>
    </source>
</reference>
<dbReference type="InterPro" id="IPR016181">
    <property type="entry name" value="Acyl_CoA_acyltransferase"/>
</dbReference>
<evidence type="ECO:0000256" key="1">
    <source>
        <dbReference type="ARBA" id="ARBA00022741"/>
    </source>
</evidence>
<dbReference type="AlphaFoldDB" id="A0A0C9NVA6"/>
<evidence type="ECO:0000256" key="2">
    <source>
        <dbReference type="ARBA" id="ARBA00022840"/>
    </source>
</evidence>
<dbReference type="NCBIfam" id="TIGR00124">
    <property type="entry name" value="cit_ly_ligase"/>
    <property type="match status" value="1"/>
</dbReference>
<dbReference type="GO" id="GO:0008771">
    <property type="term" value="F:[citrate (pro-3S)-lyase] ligase activity"/>
    <property type="evidence" value="ECO:0007669"/>
    <property type="project" value="UniProtKB-EC"/>
</dbReference>
<comment type="function">
    <text evidence="3">Acetylation of prosthetic group (2-(5''-phosphoribosyl)-3'-dephosphocoenzyme-A) of the gamma subunit of citrate lyase.</text>
</comment>